<name>A0A7J6GNW2_CANSA</name>
<accession>A0A7J6GNW2</accession>
<dbReference type="AlphaFoldDB" id="A0A7J6GNW2"/>
<dbReference type="Proteomes" id="UP000583929">
    <property type="component" value="Unassembled WGS sequence"/>
</dbReference>
<evidence type="ECO:0000313" key="2">
    <source>
        <dbReference type="Proteomes" id="UP000583929"/>
    </source>
</evidence>
<keyword evidence="2" id="KW-1185">Reference proteome</keyword>
<comment type="caution">
    <text evidence="1">The sequence shown here is derived from an EMBL/GenBank/DDBJ whole genome shotgun (WGS) entry which is preliminary data.</text>
</comment>
<gene>
    <name evidence="1" type="ORF">G4B88_028532</name>
</gene>
<dbReference type="EMBL" id="JAATIQ010000092">
    <property type="protein sequence ID" value="KAF4384458.1"/>
    <property type="molecule type" value="Genomic_DNA"/>
</dbReference>
<reference evidence="1 2" key="1">
    <citation type="journal article" date="2020" name="bioRxiv">
        <title>Sequence and annotation of 42 cannabis genomes reveals extensive copy number variation in cannabinoid synthesis and pathogen resistance genes.</title>
        <authorList>
            <person name="Mckernan K.J."/>
            <person name="Helbert Y."/>
            <person name="Kane L.T."/>
            <person name="Ebling H."/>
            <person name="Zhang L."/>
            <person name="Liu B."/>
            <person name="Eaton Z."/>
            <person name="Mclaughlin S."/>
            <person name="Kingan S."/>
            <person name="Baybayan P."/>
            <person name="Concepcion G."/>
            <person name="Jordan M."/>
            <person name="Riva A."/>
            <person name="Barbazuk W."/>
            <person name="Harkins T."/>
        </authorList>
    </citation>
    <scope>NUCLEOTIDE SEQUENCE [LARGE SCALE GENOMIC DNA]</scope>
    <source>
        <strain evidence="2">cv. Jamaican Lion 4</strain>
        <tissue evidence="1">Leaf</tissue>
    </source>
</reference>
<sequence length="129" mass="14442">MVLYSKPSNHSNLNLQTHLFAPSLLPVSTLLAKPVEETYATIGAKRGKCIPITRGGGIYQEQMKKTLEKLDTGAWVGNHFYSHISEKLRTTAPVNCQRIIKLTTDKQSTISEFRGTGERMLKLLVDVNR</sequence>
<protein>
    <submittedName>
        <fullName evidence="1">Uncharacterized protein</fullName>
    </submittedName>
</protein>
<evidence type="ECO:0000313" key="1">
    <source>
        <dbReference type="EMBL" id="KAF4384458.1"/>
    </source>
</evidence>
<organism evidence="1 2">
    <name type="scientific">Cannabis sativa</name>
    <name type="common">Hemp</name>
    <name type="synonym">Marijuana</name>
    <dbReference type="NCBI Taxonomy" id="3483"/>
    <lineage>
        <taxon>Eukaryota</taxon>
        <taxon>Viridiplantae</taxon>
        <taxon>Streptophyta</taxon>
        <taxon>Embryophyta</taxon>
        <taxon>Tracheophyta</taxon>
        <taxon>Spermatophyta</taxon>
        <taxon>Magnoliopsida</taxon>
        <taxon>eudicotyledons</taxon>
        <taxon>Gunneridae</taxon>
        <taxon>Pentapetalae</taxon>
        <taxon>rosids</taxon>
        <taxon>fabids</taxon>
        <taxon>Rosales</taxon>
        <taxon>Cannabaceae</taxon>
        <taxon>Cannabis</taxon>
    </lineage>
</organism>
<proteinExistence type="predicted"/>